<keyword evidence="3" id="KW-1185">Reference proteome</keyword>
<dbReference type="InterPro" id="IPR036691">
    <property type="entry name" value="Endo/exonu/phosph_ase_sf"/>
</dbReference>
<dbReference type="EMBL" id="JBJQOH010000004">
    <property type="protein sequence ID" value="KAL3687804.1"/>
    <property type="molecule type" value="Genomic_DNA"/>
</dbReference>
<dbReference type="Gene3D" id="3.60.10.10">
    <property type="entry name" value="Endonuclease/exonuclease/phosphatase"/>
    <property type="match status" value="1"/>
</dbReference>
<organism evidence="2 3">
    <name type="scientific">Riccia sorocarpa</name>
    <dbReference type="NCBI Taxonomy" id="122646"/>
    <lineage>
        <taxon>Eukaryota</taxon>
        <taxon>Viridiplantae</taxon>
        <taxon>Streptophyta</taxon>
        <taxon>Embryophyta</taxon>
        <taxon>Marchantiophyta</taxon>
        <taxon>Marchantiopsida</taxon>
        <taxon>Marchantiidae</taxon>
        <taxon>Marchantiales</taxon>
        <taxon>Ricciaceae</taxon>
        <taxon>Riccia</taxon>
    </lineage>
</organism>
<proteinExistence type="predicted"/>
<dbReference type="Proteomes" id="UP001633002">
    <property type="component" value="Unassembled WGS sequence"/>
</dbReference>
<comment type="caution">
    <text evidence="2">The sequence shown here is derived from an EMBL/GenBank/DDBJ whole genome shotgun (WGS) entry which is preliminary data.</text>
</comment>
<sequence>MLQSQDKERQDRAGRELNLRIVGLRADADEDTREVVSTLLHDVLKVSTPRFDRAVRIGRSSDSVVEGGFGLWESADIVTLVETWVWKESVFNLPGFVNLISVWNPKRMAKGRGFGGIAVWIRESLSSTVTVEVVDVLKQFIILRLDRSKQTSFLVVAYYAPAGAPIYAAGDGGSPFMALSRLIIEFQEKGRVFVVGDFNSRSGLAQGEAPGGDMQIWQIS</sequence>
<accession>A0ABD3HCC3</accession>
<name>A0ABD3HCC3_9MARC</name>
<dbReference type="SUPFAM" id="SSF56219">
    <property type="entry name" value="DNase I-like"/>
    <property type="match status" value="1"/>
</dbReference>
<dbReference type="InterPro" id="IPR005135">
    <property type="entry name" value="Endo/exonuclease/phosphatase"/>
</dbReference>
<dbReference type="Pfam" id="PF03372">
    <property type="entry name" value="Exo_endo_phos"/>
    <property type="match status" value="1"/>
</dbReference>
<evidence type="ECO:0000259" key="1">
    <source>
        <dbReference type="Pfam" id="PF03372"/>
    </source>
</evidence>
<protein>
    <recommendedName>
        <fullName evidence="1">Endonuclease/exonuclease/phosphatase domain-containing protein</fullName>
    </recommendedName>
</protein>
<evidence type="ECO:0000313" key="3">
    <source>
        <dbReference type="Proteomes" id="UP001633002"/>
    </source>
</evidence>
<feature type="domain" description="Endonuclease/exonuclease/phosphatase" evidence="1">
    <location>
        <begin position="74"/>
        <end position="202"/>
    </location>
</feature>
<reference evidence="2 3" key="1">
    <citation type="submission" date="2024-09" db="EMBL/GenBank/DDBJ databases">
        <title>Chromosome-scale assembly of Riccia sorocarpa.</title>
        <authorList>
            <person name="Paukszto L."/>
        </authorList>
    </citation>
    <scope>NUCLEOTIDE SEQUENCE [LARGE SCALE GENOMIC DNA]</scope>
    <source>
        <strain evidence="2">LP-2024</strain>
        <tissue evidence="2">Aerial parts of the thallus</tissue>
    </source>
</reference>
<gene>
    <name evidence="2" type="ORF">R1sor_014113</name>
</gene>
<dbReference type="AlphaFoldDB" id="A0ABD3HCC3"/>
<evidence type="ECO:0000313" key="2">
    <source>
        <dbReference type="EMBL" id="KAL3687804.1"/>
    </source>
</evidence>